<organism evidence="1 2">
    <name type="scientific">Mauremys mutica</name>
    <name type="common">yellowpond turtle</name>
    <dbReference type="NCBI Taxonomy" id="74926"/>
    <lineage>
        <taxon>Eukaryota</taxon>
        <taxon>Metazoa</taxon>
        <taxon>Chordata</taxon>
        <taxon>Craniata</taxon>
        <taxon>Vertebrata</taxon>
        <taxon>Euteleostomi</taxon>
        <taxon>Archelosauria</taxon>
        <taxon>Testudinata</taxon>
        <taxon>Testudines</taxon>
        <taxon>Cryptodira</taxon>
        <taxon>Durocryptodira</taxon>
        <taxon>Testudinoidea</taxon>
        <taxon>Geoemydidae</taxon>
        <taxon>Geoemydinae</taxon>
        <taxon>Mauremys</taxon>
    </lineage>
</organism>
<reference evidence="1" key="1">
    <citation type="submission" date="2021-09" db="EMBL/GenBank/DDBJ databases">
        <title>The genome of Mauremys mutica provides insights into the evolution of semi-aquatic lifestyle.</title>
        <authorList>
            <person name="Gong S."/>
            <person name="Gao Y."/>
        </authorList>
    </citation>
    <scope>NUCLEOTIDE SEQUENCE</scope>
    <source>
        <strain evidence="1">MM-2020</strain>
        <tissue evidence="1">Muscle</tissue>
    </source>
</reference>
<protein>
    <submittedName>
        <fullName evidence="1">Uncharacterized protein</fullName>
    </submittedName>
</protein>
<gene>
    <name evidence="1" type="ORF">KIL84_023386</name>
</gene>
<feature type="non-terminal residue" evidence="1">
    <location>
        <position position="72"/>
    </location>
</feature>
<name>A0A9D3WRG0_9SAUR</name>
<sequence length="72" mass="7548">AGGRVGVAADFINRGAPGPLASLWGCPGQSRTGARARVAAAGKQQHINHMMSFNLADLFSTAQFYQLPTSDM</sequence>
<keyword evidence="2" id="KW-1185">Reference proteome</keyword>
<evidence type="ECO:0000313" key="2">
    <source>
        <dbReference type="Proteomes" id="UP000827986"/>
    </source>
</evidence>
<feature type="non-terminal residue" evidence="1">
    <location>
        <position position="1"/>
    </location>
</feature>
<proteinExistence type="predicted"/>
<dbReference type="AlphaFoldDB" id="A0A9D3WRG0"/>
<comment type="caution">
    <text evidence="1">The sequence shown here is derived from an EMBL/GenBank/DDBJ whole genome shotgun (WGS) entry which is preliminary data.</text>
</comment>
<accession>A0A9D3WRG0</accession>
<evidence type="ECO:0000313" key="1">
    <source>
        <dbReference type="EMBL" id="KAH1165827.1"/>
    </source>
</evidence>
<dbReference type="EMBL" id="JAHDVG010000488">
    <property type="protein sequence ID" value="KAH1165827.1"/>
    <property type="molecule type" value="Genomic_DNA"/>
</dbReference>
<dbReference type="Proteomes" id="UP000827986">
    <property type="component" value="Unassembled WGS sequence"/>
</dbReference>